<evidence type="ECO:0000313" key="4">
    <source>
        <dbReference type="Proteomes" id="UP000230066"/>
    </source>
</evidence>
<evidence type="ECO:0000256" key="2">
    <source>
        <dbReference type="SAM" id="Phobius"/>
    </source>
</evidence>
<keyword evidence="4" id="KW-1185">Reference proteome</keyword>
<dbReference type="EMBL" id="JXXN02003317">
    <property type="protein sequence ID" value="THD21715.1"/>
    <property type="molecule type" value="Genomic_DNA"/>
</dbReference>
<proteinExistence type="predicted"/>
<evidence type="ECO:0000256" key="1">
    <source>
        <dbReference type="SAM" id="MobiDB-lite"/>
    </source>
</evidence>
<feature type="region of interest" description="Disordered" evidence="1">
    <location>
        <begin position="1"/>
        <end position="23"/>
    </location>
</feature>
<name>A0A4E0R3E7_FASHE</name>
<accession>A0A4E0R3E7</accession>
<reference evidence="3" key="1">
    <citation type="submission" date="2019-03" db="EMBL/GenBank/DDBJ databases">
        <title>Improved annotation for the trematode Fasciola hepatica.</title>
        <authorList>
            <person name="Choi Y.-J."/>
            <person name="Martin J."/>
            <person name="Mitreva M."/>
        </authorList>
    </citation>
    <scope>NUCLEOTIDE SEQUENCE [LARGE SCALE GENOMIC DNA]</scope>
</reference>
<organism evidence="3 4">
    <name type="scientific">Fasciola hepatica</name>
    <name type="common">Liver fluke</name>
    <dbReference type="NCBI Taxonomy" id="6192"/>
    <lineage>
        <taxon>Eukaryota</taxon>
        <taxon>Metazoa</taxon>
        <taxon>Spiralia</taxon>
        <taxon>Lophotrochozoa</taxon>
        <taxon>Platyhelminthes</taxon>
        <taxon>Trematoda</taxon>
        <taxon>Digenea</taxon>
        <taxon>Plagiorchiida</taxon>
        <taxon>Echinostomata</taxon>
        <taxon>Echinostomatoidea</taxon>
        <taxon>Fasciolidae</taxon>
        <taxon>Fasciola</taxon>
    </lineage>
</organism>
<keyword evidence="2" id="KW-1133">Transmembrane helix</keyword>
<evidence type="ECO:0000313" key="3">
    <source>
        <dbReference type="EMBL" id="THD21715.1"/>
    </source>
</evidence>
<keyword evidence="2" id="KW-0812">Transmembrane</keyword>
<gene>
    <name evidence="3" type="ORF">D915_007540</name>
</gene>
<comment type="caution">
    <text evidence="3">The sequence shown here is derived from an EMBL/GenBank/DDBJ whole genome shotgun (WGS) entry which is preliminary data.</text>
</comment>
<feature type="compositionally biased region" description="Basic and acidic residues" evidence="1">
    <location>
        <begin position="14"/>
        <end position="23"/>
    </location>
</feature>
<sequence length="144" mass="16093">MATSRQDYQGFVSEARRAPTEADELCQERDPLSEHVSSFHRQTEQLRATWAEILIRTEKPRSQSNSTSKVSFNSPDSIVFIQSTPNKVQPATLMEQRMCLSTPKSETAVSSLSAQMGVIPRFAIIPIMVLLCTVMAVTLSKFVE</sequence>
<dbReference type="Proteomes" id="UP000230066">
    <property type="component" value="Unassembled WGS sequence"/>
</dbReference>
<dbReference type="AlphaFoldDB" id="A0A4E0R3E7"/>
<keyword evidence="2" id="KW-0472">Membrane</keyword>
<feature type="transmembrane region" description="Helical" evidence="2">
    <location>
        <begin position="122"/>
        <end position="143"/>
    </location>
</feature>
<protein>
    <submittedName>
        <fullName evidence="3">Uncharacterized protein</fullName>
    </submittedName>
</protein>